<dbReference type="Proteomes" id="UP000699042">
    <property type="component" value="Unassembled WGS sequence"/>
</dbReference>
<evidence type="ECO:0000313" key="4">
    <source>
        <dbReference type="Proteomes" id="UP000699042"/>
    </source>
</evidence>
<evidence type="ECO:0000259" key="2">
    <source>
        <dbReference type="PROSITE" id="PS50255"/>
    </source>
</evidence>
<keyword evidence="4" id="KW-1185">Reference proteome</keyword>
<protein>
    <submittedName>
        <fullName evidence="3">Cytochrome b5</fullName>
    </submittedName>
</protein>
<dbReference type="Pfam" id="PF00173">
    <property type="entry name" value="Cyt-b5"/>
    <property type="match status" value="1"/>
</dbReference>
<dbReference type="SUPFAM" id="SSF55856">
    <property type="entry name" value="Cytochrome b5-like heme/steroid binding domain"/>
    <property type="match status" value="1"/>
</dbReference>
<dbReference type="AlphaFoldDB" id="A0A9P7QXS9"/>
<sequence length="136" mass="15414">MQVLGRSDLSKHHDVDSLWVSIRGKGKQDIGHPLRLRLVLDYSVYDVTNYADDHPGGIEVLKDVAGDASYGEIDILHGGPGLSAWTWFYLGMALSTVIWVSGCLYIYTRFTETLEYYKEVWEYPSYYGCKVNRAGI</sequence>
<dbReference type="InterPro" id="IPR001199">
    <property type="entry name" value="Cyt_B5-like_heme/steroid-bd"/>
</dbReference>
<dbReference type="Gene3D" id="3.10.120.10">
    <property type="entry name" value="Cytochrome b5-like heme/steroid binding domain"/>
    <property type="match status" value="1"/>
</dbReference>
<name>A0A9P7QXS9_9PEZI</name>
<feature type="domain" description="Cytochrome b5 heme-binding" evidence="2">
    <location>
        <begin position="1"/>
        <end position="66"/>
    </location>
</feature>
<keyword evidence="1" id="KW-0812">Transmembrane</keyword>
<reference evidence="3" key="1">
    <citation type="submission" date="2021-05" db="EMBL/GenBank/DDBJ databases">
        <title>Comparative genomics of three Colletotrichum scovillei strains and genetic complementation revealed genes involved fungal growth and virulence on chili pepper.</title>
        <authorList>
            <person name="Hsieh D.-K."/>
            <person name="Chuang S.-C."/>
            <person name="Chen C.-Y."/>
            <person name="Chao Y.-T."/>
            <person name="Lu M.-Y.J."/>
            <person name="Lee M.-H."/>
            <person name="Shih M.-C."/>
        </authorList>
    </citation>
    <scope>NUCLEOTIDE SEQUENCE</scope>
    <source>
        <strain evidence="3">Coll-153</strain>
    </source>
</reference>
<dbReference type="InterPro" id="IPR036400">
    <property type="entry name" value="Cyt_B5-like_heme/steroid_sf"/>
</dbReference>
<feature type="transmembrane region" description="Helical" evidence="1">
    <location>
        <begin position="87"/>
        <end position="108"/>
    </location>
</feature>
<keyword evidence="1" id="KW-0472">Membrane</keyword>
<comment type="caution">
    <text evidence="3">The sequence shown here is derived from an EMBL/GenBank/DDBJ whole genome shotgun (WGS) entry which is preliminary data.</text>
</comment>
<proteinExistence type="predicted"/>
<dbReference type="PROSITE" id="PS50255">
    <property type="entry name" value="CYTOCHROME_B5_2"/>
    <property type="match status" value="1"/>
</dbReference>
<keyword evidence="1" id="KW-1133">Transmembrane helix</keyword>
<accession>A0A9P7QXS9</accession>
<evidence type="ECO:0000256" key="1">
    <source>
        <dbReference type="SAM" id="Phobius"/>
    </source>
</evidence>
<evidence type="ECO:0000313" key="3">
    <source>
        <dbReference type="EMBL" id="KAG7044145.1"/>
    </source>
</evidence>
<gene>
    <name evidence="3" type="ORF">JMJ77_011961</name>
</gene>
<organism evidence="3 4">
    <name type="scientific">Colletotrichum scovillei</name>
    <dbReference type="NCBI Taxonomy" id="1209932"/>
    <lineage>
        <taxon>Eukaryota</taxon>
        <taxon>Fungi</taxon>
        <taxon>Dikarya</taxon>
        <taxon>Ascomycota</taxon>
        <taxon>Pezizomycotina</taxon>
        <taxon>Sordariomycetes</taxon>
        <taxon>Hypocreomycetidae</taxon>
        <taxon>Glomerellales</taxon>
        <taxon>Glomerellaceae</taxon>
        <taxon>Colletotrichum</taxon>
        <taxon>Colletotrichum acutatum species complex</taxon>
    </lineage>
</organism>
<dbReference type="EMBL" id="JAESDN010000011">
    <property type="protein sequence ID" value="KAG7044145.1"/>
    <property type="molecule type" value="Genomic_DNA"/>
</dbReference>